<evidence type="ECO:0000256" key="1">
    <source>
        <dbReference type="SAM" id="SignalP"/>
    </source>
</evidence>
<gene>
    <name evidence="2" type="ORF">JI746_20525</name>
</gene>
<keyword evidence="1" id="KW-0732">Signal</keyword>
<keyword evidence="3" id="KW-1185">Reference proteome</keyword>
<dbReference type="EMBL" id="JAEQND010000012">
    <property type="protein sequence ID" value="MBL0427511.1"/>
    <property type="molecule type" value="Genomic_DNA"/>
</dbReference>
<feature type="chain" id="PRO_5047407236" evidence="1">
    <location>
        <begin position="22"/>
        <end position="121"/>
    </location>
</feature>
<dbReference type="Pfam" id="PF13663">
    <property type="entry name" value="DUF4148"/>
    <property type="match status" value="1"/>
</dbReference>
<sequence length="121" mass="12681">MNRTALILAAALSLAGLAARAESPDPAGQFAARAASTVSRAQVQAELRAFRQHGVDPWADEYDQLASFRSGRTRAEVVGEFLANRDAAAAMNAEDSGSGYLAAHKPAQALPYLAGTPRNAQ</sequence>
<name>A0ABS1JTQ4_9BURK</name>
<feature type="signal peptide" evidence="1">
    <location>
        <begin position="1"/>
        <end position="21"/>
    </location>
</feature>
<dbReference type="Proteomes" id="UP000622707">
    <property type="component" value="Unassembled WGS sequence"/>
</dbReference>
<dbReference type="RefSeq" id="WP_201692143.1">
    <property type="nucleotide sequence ID" value="NZ_JAEQND010000012.1"/>
</dbReference>
<proteinExistence type="predicted"/>
<comment type="caution">
    <text evidence="2">The sequence shown here is derived from an EMBL/GenBank/DDBJ whole genome shotgun (WGS) entry which is preliminary data.</text>
</comment>
<accession>A0ABS1JTQ4</accession>
<evidence type="ECO:0000313" key="3">
    <source>
        <dbReference type="Proteomes" id="UP000622707"/>
    </source>
</evidence>
<dbReference type="InterPro" id="IPR025421">
    <property type="entry name" value="DUF4148"/>
</dbReference>
<reference evidence="2 3" key="1">
    <citation type="journal article" date="2017" name="Int. J. Syst. Evol. Microbiol.">
        <title>Ramlibacter alkalitolerans sp. nov., alkali-tolerant bacterium isolated from soil of ginseng.</title>
        <authorList>
            <person name="Lee D.H."/>
            <person name="Cha C.J."/>
        </authorList>
    </citation>
    <scope>NUCLEOTIDE SEQUENCE [LARGE SCALE GENOMIC DNA]</scope>
    <source>
        <strain evidence="2 3">KACC 19305</strain>
    </source>
</reference>
<evidence type="ECO:0000313" key="2">
    <source>
        <dbReference type="EMBL" id="MBL0427511.1"/>
    </source>
</evidence>
<organism evidence="2 3">
    <name type="scientific">Ramlibacter alkalitolerans</name>
    <dbReference type="NCBI Taxonomy" id="2039631"/>
    <lineage>
        <taxon>Bacteria</taxon>
        <taxon>Pseudomonadati</taxon>
        <taxon>Pseudomonadota</taxon>
        <taxon>Betaproteobacteria</taxon>
        <taxon>Burkholderiales</taxon>
        <taxon>Comamonadaceae</taxon>
        <taxon>Ramlibacter</taxon>
    </lineage>
</organism>
<protein>
    <submittedName>
        <fullName evidence="2">DUF4148 domain-containing protein</fullName>
    </submittedName>
</protein>